<dbReference type="Proteomes" id="UP000183461">
    <property type="component" value="Unassembled WGS sequence"/>
</dbReference>
<dbReference type="InterPro" id="IPR000182">
    <property type="entry name" value="GNAT_dom"/>
</dbReference>
<dbReference type="InterPro" id="IPR016181">
    <property type="entry name" value="Acyl_CoA_acyltransferase"/>
</dbReference>
<feature type="domain" description="N-acetyltransferase" evidence="3">
    <location>
        <begin position="1"/>
        <end position="161"/>
    </location>
</feature>
<evidence type="ECO:0000259" key="3">
    <source>
        <dbReference type="PROSITE" id="PS51186"/>
    </source>
</evidence>
<dbReference type="InterPro" id="IPR050680">
    <property type="entry name" value="YpeA/RimI_acetyltransf"/>
</dbReference>
<keyword evidence="2 4" id="KW-0012">Acyltransferase</keyword>
<evidence type="ECO:0000313" key="4">
    <source>
        <dbReference type="EMBL" id="SFW39599.1"/>
    </source>
</evidence>
<dbReference type="SUPFAM" id="SSF55729">
    <property type="entry name" value="Acyl-CoA N-acyltransferases (Nat)"/>
    <property type="match status" value="1"/>
</dbReference>
<evidence type="ECO:0000313" key="5">
    <source>
        <dbReference type="Proteomes" id="UP000183461"/>
    </source>
</evidence>
<evidence type="ECO:0000256" key="2">
    <source>
        <dbReference type="ARBA" id="ARBA00023315"/>
    </source>
</evidence>
<dbReference type="EMBL" id="FPIP01000006">
    <property type="protein sequence ID" value="SFW39599.1"/>
    <property type="molecule type" value="Genomic_DNA"/>
</dbReference>
<dbReference type="Gene3D" id="3.40.630.30">
    <property type="match status" value="1"/>
</dbReference>
<dbReference type="CDD" id="cd04301">
    <property type="entry name" value="NAT_SF"/>
    <property type="match status" value="1"/>
</dbReference>
<proteinExistence type="predicted"/>
<dbReference type="AlphaFoldDB" id="A0A1K1NWC2"/>
<gene>
    <name evidence="4" type="ORF">SAMN02910280_2274</name>
</gene>
<dbReference type="GO" id="GO:0016747">
    <property type="term" value="F:acyltransferase activity, transferring groups other than amino-acyl groups"/>
    <property type="evidence" value="ECO:0007669"/>
    <property type="project" value="InterPro"/>
</dbReference>
<name>A0A1K1NWC2_RUMFL</name>
<accession>A0A1K1NWC2</accession>
<dbReference type="PANTHER" id="PTHR43420">
    <property type="entry name" value="ACETYLTRANSFERASE"/>
    <property type="match status" value="1"/>
</dbReference>
<organism evidence="4 5">
    <name type="scientific">Ruminococcus flavefaciens</name>
    <dbReference type="NCBI Taxonomy" id="1265"/>
    <lineage>
        <taxon>Bacteria</taxon>
        <taxon>Bacillati</taxon>
        <taxon>Bacillota</taxon>
        <taxon>Clostridia</taxon>
        <taxon>Eubacteriales</taxon>
        <taxon>Oscillospiraceae</taxon>
        <taxon>Ruminococcus</taxon>
    </lineage>
</organism>
<evidence type="ECO:0000256" key="1">
    <source>
        <dbReference type="ARBA" id="ARBA00022679"/>
    </source>
</evidence>
<keyword evidence="1 4" id="KW-0808">Transferase</keyword>
<dbReference type="RefSeq" id="WP_072300504.1">
    <property type="nucleotide sequence ID" value="NZ_FPIP01000006.1"/>
</dbReference>
<reference evidence="4 5" key="1">
    <citation type="submission" date="2016-11" db="EMBL/GenBank/DDBJ databases">
        <authorList>
            <person name="Jaros S."/>
            <person name="Januszkiewicz K."/>
            <person name="Wedrychowicz H."/>
        </authorList>
    </citation>
    <scope>NUCLEOTIDE SEQUENCE [LARGE SCALE GENOMIC DNA]</scope>
    <source>
        <strain evidence="4 5">YL228</strain>
    </source>
</reference>
<dbReference type="Pfam" id="PF00583">
    <property type="entry name" value="Acetyltransf_1"/>
    <property type="match status" value="1"/>
</dbReference>
<sequence length="163" mass="19020">MEIRHITENDDFKAVRNIYEKSWQFAYKGIIPQDYLDNIPKEKWGGNILKNGRTEIGAFDGDKIVGTASFCPSRWENFSSCGEIVTIYLLPEYIGRGIGSQLMNACIEELEFLGFTEILLWVLEDNHRARRFYEKQGFVCTEDYMDDIIGGKPLREVMYLRRK</sequence>
<dbReference type="PROSITE" id="PS51186">
    <property type="entry name" value="GNAT"/>
    <property type="match status" value="1"/>
</dbReference>
<protein>
    <submittedName>
        <fullName evidence="4">L-amino acid N-acyltransferase YncA</fullName>
    </submittedName>
</protein>